<reference evidence="2 3" key="1">
    <citation type="submission" date="2019-03" db="EMBL/GenBank/DDBJ databases">
        <title>First draft genome of Liparis tanakae, snailfish: a comprehensive survey of snailfish specific genes.</title>
        <authorList>
            <person name="Kim W."/>
            <person name="Song I."/>
            <person name="Jeong J.-H."/>
            <person name="Kim D."/>
            <person name="Kim S."/>
            <person name="Ryu S."/>
            <person name="Song J.Y."/>
            <person name="Lee S.K."/>
        </authorList>
    </citation>
    <scope>NUCLEOTIDE SEQUENCE [LARGE SCALE GENOMIC DNA]</scope>
    <source>
        <tissue evidence="2">Muscle</tissue>
    </source>
</reference>
<organism evidence="2 3">
    <name type="scientific">Liparis tanakae</name>
    <name type="common">Tanaka's snailfish</name>
    <dbReference type="NCBI Taxonomy" id="230148"/>
    <lineage>
        <taxon>Eukaryota</taxon>
        <taxon>Metazoa</taxon>
        <taxon>Chordata</taxon>
        <taxon>Craniata</taxon>
        <taxon>Vertebrata</taxon>
        <taxon>Euteleostomi</taxon>
        <taxon>Actinopterygii</taxon>
        <taxon>Neopterygii</taxon>
        <taxon>Teleostei</taxon>
        <taxon>Neoteleostei</taxon>
        <taxon>Acanthomorphata</taxon>
        <taxon>Eupercaria</taxon>
        <taxon>Perciformes</taxon>
        <taxon>Cottioidei</taxon>
        <taxon>Cottales</taxon>
        <taxon>Liparidae</taxon>
        <taxon>Liparis</taxon>
    </lineage>
</organism>
<proteinExistence type="predicted"/>
<keyword evidence="3" id="KW-1185">Reference proteome</keyword>
<dbReference type="EMBL" id="SRLO01000023">
    <property type="protein sequence ID" value="TNN85039.1"/>
    <property type="molecule type" value="Genomic_DNA"/>
</dbReference>
<comment type="caution">
    <text evidence="2">The sequence shown here is derived from an EMBL/GenBank/DDBJ whole genome shotgun (WGS) entry which is preliminary data.</text>
</comment>
<feature type="region of interest" description="Disordered" evidence="1">
    <location>
        <begin position="1"/>
        <end position="24"/>
    </location>
</feature>
<gene>
    <name evidence="2" type="ORF">EYF80_004693</name>
</gene>
<evidence type="ECO:0000313" key="3">
    <source>
        <dbReference type="Proteomes" id="UP000314294"/>
    </source>
</evidence>
<dbReference type="AlphaFoldDB" id="A0A4Z2J496"/>
<evidence type="ECO:0000313" key="2">
    <source>
        <dbReference type="EMBL" id="TNN85039.1"/>
    </source>
</evidence>
<feature type="compositionally biased region" description="Basic and acidic residues" evidence="1">
    <location>
        <begin position="1"/>
        <end position="17"/>
    </location>
</feature>
<sequence>MKNKDAKQDQSDIKYEQREEDTEEKEISFLWETLRAQSEINDELPGKRTTTTRSELPLKVTRDHGRVVLMKEDPPPRRRKTKGGRG</sequence>
<protein>
    <submittedName>
        <fullName evidence="2">Uncharacterized protein</fullName>
    </submittedName>
</protein>
<name>A0A4Z2J496_9TELE</name>
<dbReference type="Proteomes" id="UP000314294">
    <property type="component" value="Unassembled WGS sequence"/>
</dbReference>
<accession>A0A4Z2J496</accession>
<evidence type="ECO:0000256" key="1">
    <source>
        <dbReference type="SAM" id="MobiDB-lite"/>
    </source>
</evidence>